<organism evidence="2 3">
    <name type="scientific">Natrinema gari JCM 14663</name>
    <dbReference type="NCBI Taxonomy" id="1230459"/>
    <lineage>
        <taxon>Archaea</taxon>
        <taxon>Methanobacteriati</taxon>
        <taxon>Methanobacteriota</taxon>
        <taxon>Stenosarchaea group</taxon>
        <taxon>Halobacteria</taxon>
        <taxon>Halobacteriales</taxon>
        <taxon>Natrialbaceae</taxon>
        <taxon>Natrinema</taxon>
    </lineage>
</organism>
<evidence type="ECO:0000256" key="1">
    <source>
        <dbReference type="SAM" id="Coils"/>
    </source>
</evidence>
<evidence type="ECO:0000313" key="3">
    <source>
        <dbReference type="Proteomes" id="UP000011592"/>
    </source>
</evidence>
<dbReference type="Gene3D" id="1.10.1220.10">
    <property type="entry name" value="Met repressor-like"/>
    <property type="match status" value="1"/>
</dbReference>
<dbReference type="SUPFAM" id="SSF47598">
    <property type="entry name" value="Ribbon-helix-helix"/>
    <property type="match status" value="1"/>
</dbReference>
<dbReference type="InterPro" id="IPR010985">
    <property type="entry name" value="Ribbon_hlx_hlx"/>
</dbReference>
<keyword evidence="1" id="KW-0175">Coiled coil</keyword>
<keyword evidence="3" id="KW-1185">Reference proteome</keyword>
<dbReference type="InterPro" id="IPR013321">
    <property type="entry name" value="Arc_rbn_hlx_hlx"/>
</dbReference>
<dbReference type="RefSeq" id="WP_008456325.1">
    <property type="nucleotide sequence ID" value="NZ_AOIJ01000052.1"/>
</dbReference>
<dbReference type="AlphaFoldDB" id="L9Z1Y9"/>
<protein>
    <recommendedName>
        <fullName evidence="4">CopG family transcriptional regulator</fullName>
    </recommendedName>
</protein>
<sequence>MKYANVSVKFPEELDRELERFLEETGVYTNKSEFIKESVRRQLLELNREPAIEALRTEQLLARAEQERVSDEQLSNRLEELRERVDETKVDDAIEAAREETADEFAEQT</sequence>
<reference evidence="2 3" key="1">
    <citation type="journal article" date="2014" name="PLoS Genet.">
        <title>Phylogenetically driven sequencing of extremely halophilic archaea reveals strategies for static and dynamic osmo-response.</title>
        <authorList>
            <person name="Becker E.A."/>
            <person name="Seitzer P.M."/>
            <person name="Tritt A."/>
            <person name="Larsen D."/>
            <person name="Krusor M."/>
            <person name="Yao A.I."/>
            <person name="Wu D."/>
            <person name="Madern D."/>
            <person name="Eisen J.A."/>
            <person name="Darling A.E."/>
            <person name="Facciotti M.T."/>
        </authorList>
    </citation>
    <scope>NUCLEOTIDE SEQUENCE [LARGE SCALE GENOMIC DNA]</scope>
    <source>
        <strain evidence="2 3">JCM 14663</strain>
    </source>
</reference>
<evidence type="ECO:0008006" key="4">
    <source>
        <dbReference type="Google" id="ProtNLM"/>
    </source>
</evidence>
<dbReference type="GO" id="GO:0006355">
    <property type="term" value="P:regulation of DNA-templated transcription"/>
    <property type="evidence" value="ECO:0007669"/>
    <property type="project" value="InterPro"/>
</dbReference>
<feature type="coiled-coil region" evidence="1">
    <location>
        <begin position="61"/>
        <end position="91"/>
    </location>
</feature>
<dbReference type="PATRIC" id="fig|1230459.4.peg.2455"/>
<dbReference type="Proteomes" id="UP000011592">
    <property type="component" value="Unassembled WGS sequence"/>
</dbReference>
<dbReference type="SMR" id="L9Z1Y9"/>
<name>L9Z1Y9_9EURY</name>
<evidence type="ECO:0000313" key="2">
    <source>
        <dbReference type="EMBL" id="ELY79178.1"/>
    </source>
</evidence>
<dbReference type="CDD" id="cd22231">
    <property type="entry name" value="RHH_NikR_HicB-like"/>
    <property type="match status" value="1"/>
</dbReference>
<comment type="caution">
    <text evidence="2">The sequence shown here is derived from an EMBL/GenBank/DDBJ whole genome shotgun (WGS) entry which is preliminary data.</text>
</comment>
<gene>
    <name evidence="2" type="ORF">C486_12316</name>
</gene>
<proteinExistence type="predicted"/>
<accession>L9Z1Y9</accession>
<dbReference type="EMBL" id="AOIJ01000052">
    <property type="protein sequence ID" value="ELY79178.1"/>
    <property type="molecule type" value="Genomic_DNA"/>
</dbReference>